<keyword evidence="3 5" id="KW-0808">Transferase</keyword>
<dbReference type="RefSeq" id="WP_154363881.1">
    <property type="nucleotide sequence ID" value="NZ_WKJM01000006.1"/>
</dbReference>
<sequence length="1054" mass="116934">MYKKAFGAQRQELLEWLKTTWLRSGPPICIVEGFPGVGKTALASDLCDVAKQDDSRQICFEEVINRPTPSLTDLFLDLAANLTGHCHQPDMEAALLADGELSLARALDRALRNDVLIVIDDIQRLFKSDSGEVTEELAGVLSSIGSNRGHRGRLLLLSDRLLARGRWSEDIPIKRLNELQPQEAVDLLDDRLIAASICDAVPDDRKLDLVHVLGGNPRAIETLVSTLAFESLDDVVGRHPGFWSVQDRSVSGDFLKVLERDLLERSVERLSPEHYKRLILLSVHRKNFEVPVFQLLCDGKRNESRALAHALVTHFLLNHVGGWYSVQPVVREIGLAHLRKHEADFKQAHARAAEYYVRPLKARDSSGFNSRLVTSFAEARYHLYQAEKNEELRDLLVQMMDVARAELNTTAAVPNNPEVLNERIGILTILLEGSNYGGLHYYMARCLRARKGPGDLKKAVGHARLATIGRRGSVDAWILLAQLLEEAGDPAGAIDVVYKALDSVPSEDKRFALYHYGAGILAQGGKTADALILLQEGILNVPVEKSVAPLYLKAAELYTKTHRVDMAIGLLQDAVRRVPIKQNVITLYRGLVQALIKGDRNSEADVLMTEVIREKKFDGPDMEIAQELLREIKKKKPSDKAKKSKDLIQTNEIIVPAEEEIPSIHRDILVLATEWTARHGGLSTFNRELCKSLASLGHDVVCVIPRIEVGEAESAQEANVRLISALPGGDNQAGSLLRRLPIDGFTPDLIIGHGRITGEAARVQQQDSYPKAKRIHFVHMAPGEIEWYKGKADAAQSAEKREELELDLCKDADLVAAVGPRLHLEFGTLVSGLKVPPKLFQFVPGLRGIEERQPSPKVLCLVLGRAEDIELKGLDIAALAVAKLLDSGSEFDSTPELVVRGAPTGTGTALRESLRKLVHPSDLSIRVKEYSSEMDAIEQDLRRASVLLMPSRREGFGLVPLEALQAGTPILVSNKSGFAEFLKTKISSASQLQQYVVRTVDDRTESAEEWMKALDFVLRDRRAAFRRTSELKDIFADCTWEKASESMLKELFNQ</sequence>
<name>A0A6L5QEL2_9BURK</name>
<evidence type="ECO:0000256" key="1">
    <source>
        <dbReference type="ARBA" id="ARBA00009481"/>
    </source>
</evidence>
<comment type="similarity">
    <text evidence="1">Belongs to the glycosyltransferase group 1 family. Glycosyltransferase 4 subfamily.</text>
</comment>
<comment type="caution">
    <text evidence="5">The sequence shown here is derived from an EMBL/GenBank/DDBJ whole genome shotgun (WGS) entry which is preliminary data.</text>
</comment>
<keyword evidence="6" id="KW-1185">Reference proteome</keyword>
<dbReference type="InterPro" id="IPR011990">
    <property type="entry name" value="TPR-like_helical_dom_sf"/>
</dbReference>
<gene>
    <name evidence="5" type="ORF">GJ697_09905</name>
</gene>
<dbReference type="InterPro" id="IPR049945">
    <property type="entry name" value="AAA_22"/>
</dbReference>
<dbReference type="AlphaFoldDB" id="A0A6L5QEL2"/>
<dbReference type="PANTHER" id="PTHR12526">
    <property type="entry name" value="GLYCOSYLTRANSFERASE"/>
    <property type="match status" value="1"/>
</dbReference>
<dbReference type="SUPFAM" id="SSF52540">
    <property type="entry name" value="P-loop containing nucleoside triphosphate hydrolases"/>
    <property type="match status" value="1"/>
</dbReference>
<dbReference type="Gene3D" id="3.40.50.300">
    <property type="entry name" value="P-loop containing nucleotide triphosphate hydrolases"/>
    <property type="match status" value="1"/>
</dbReference>
<dbReference type="PANTHER" id="PTHR12526:SF640">
    <property type="entry name" value="COLANIC ACID BIOSYNTHESIS GLYCOSYLTRANSFERASE WCAL-RELATED"/>
    <property type="match status" value="1"/>
</dbReference>
<dbReference type="Gene3D" id="1.25.40.10">
    <property type="entry name" value="Tetratricopeptide repeat domain"/>
    <property type="match status" value="1"/>
</dbReference>
<proteinExistence type="inferred from homology"/>
<dbReference type="Gene3D" id="3.40.50.2000">
    <property type="entry name" value="Glycogen Phosphorylase B"/>
    <property type="match status" value="2"/>
</dbReference>
<dbReference type="EMBL" id="WKJM01000006">
    <property type="protein sequence ID" value="MRX08146.1"/>
    <property type="molecule type" value="Genomic_DNA"/>
</dbReference>
<dbReference type="CDD" id="cd03801">
    <property type="entry name" value="GT4_PimA-like"/>
    <property type="match status" value="1"/>
</dbReference>
<evidence type="ECO:0000259" key="4">
    <source>
        <dbReference type="Pfam" id="PF13401"/>
    </source>
</evidence>
<evidence type="ECO:0000256" key="3">
    <source>
        <dbReference type="ARBA" id="ARBA00022679"/>
    </source>
</evidence>
<dbReference type="GO" id="GO:0016757">
    <property type="term" value="F:glycosyltransferase activity"/>
    <property type="evidence" value="ECO:0007669"/>
    <property type="project" value="UniProtKB-KW"/>
</dbReference>
<feature type="domain" description="ORC1/DEAH AAA+ ATPase" evidence="4">
    <location>
        <begin position="24"/>
        <end position="138"/>
    </location>
</feature>
<dbReference type="InterPro" id="IPR027417">
    <property type="entry name" value="P-loop_NTPase"/>
</dbReference>
<dbReference type="SUPFAM" id="SSF48452">
    <property type="entry name" value="TPR-like"/>
    <property type="match status" value="1"/>
</dbReference>
<evidence type="ECO:0000313" key="5">
    <source>
        <dbReference type="EMBL" id="MRX08146.1"/>
    </source>
</evidence>
<evidence type="ECO:0000256" key="2">
    <source>
        <dbReference type="ARBA" id="ARBA00022676"/>
    </source>
</evidence>
<keyword evidence="2" id="KW-0328">Glycosyltransferase</keyword>
<dbReference type="SUPFAM" id="SSF53756">
    <property type="entry name" value="UDP-Glycosyltransferase/glycogen phosphorylase"/>
    <property type="match status" value="1"/>
</dbReference>
<dbReference type="GO" id="GO:0016887">
    <property type="term" value="F:ATP hydrolysis activity"/>
    <property type="evidence" value="ECO:0007669"/>
    <property type="project" value="InterPro"/>
</dbReference>
<protein>
    <submittedName>
        <fullName evidence="5">Glycosyltransferase</fullName>
    </submittedName>
</protein>
<evidence type="ECO:0000313" key="6">
    <source>
        <dbReference type="Proteomes" id="UP000481037"/>
    </source>
</evidence>
<organism evidence="5 6">
    <name type="scientific">Duganella alba</name>
    <dbReference type="NCBI Taxonomy" id="2666081"/>
    <lineage>
        <taxon>Bacteria</taxon>
        <taxon>Pseudomonadati</taxon>
        <taxon>Pseudomonadota</taxon>
        <taxon>Betaproteobacteria</taxon>
        <taxon>Burkholderiales</taxon>
        <taxon>Oxalobacteraceae</taxon>
        <taxon>Telluria group</taxon>
        <taxon>Duganella</taxon>
    </lineage>
</organism>
<accession>A0A6L5QEL2</accession>
<dbReference type="Pfam" id="PF20706">
    <property type="entry name" value="GT4-conflict"/>
    <property type="match status" value="1"/>
</dbReference>
<dbReference type="PRINTS" id="PR00364">
    <property type="entry name" value="DISEASERSIST"/>
</dbReference>
<reference evidence="5 6" key="1">
    <citation type="submission" date="2019-11" db="EMBL/GenBank/DDBJ databases">
        <title>Novel species isolated from a subtropical stream in China.</title>
        <authorList>
            <person name="Lu H."/>
        </authorList>
    </citation>
    <scope>NUCLEOTIDE SEQUENCE [LARGE SCALE GENOMIC DNA]</scope>
    <source>
        <strain evidence="5 6">FT25W</strain>
    </source>
</reference>
<dbReference type="Pfam" id="PF13401">
    <property type="entry name" value="AAA_22"/>
    <property type="match status" value="1"/>
</dbReference>
<dbReference type="Proteomes" id="UP000481037">
    <property type="component" value="Unassembled WGS sequence"/>
</dbReference>